<protein>
    <submittedName>
        <fullName evidence="2">Uncharacterized protein</fullName>
    </submittedName>
</protein>
<feature type="region of interest" description="Disordered" evidence="1">
    <location>
        <begin position="11"/>
        <end position="31"/>
    </location>
</feature>
<sequence>MFGFTITITRTPPQDRLQPHDRCAEAPTSPDTPLVTELFAALDHTHRLGWLASREQRPAEYRHLATALLSHLVDGWRAQTGGHGTVEDLLPLPNPAHRQAAADSPLLTGPVSRAAGGRPQVVTPRPSRRAEGQRGRRSA</sequence>
<evidence type="ECO:0000256" key="1">
    <source>
        <dbReference type="SAM" id="MobiDB-lite"/>
    </source>
</evidence>
<accession>A0ABS7R1G6</accession>
<gene>
    <name evidence="2" type="ORF">K7472_31390</name>
</gene>
<feature type="compositionally biased region" description="Basic and acidic residues" evidence="1">
    <location>
        <begin position="128"/>
        <end position="139"/>
    </location>
</feature>
<reference evidence="2 3" key="1">
    <citation type="submission" date="2021-08" db="EMBL/GenBank/DDBJ databases">
        <title>Streptomyces sp. PTM05 isolated from lichen.</title>
        <authorList>
            <person name="Somphong A."/>
            <person name="Phongsopitanun W."/>
            <person name="Tanasupawat S."/>
        </authorList>
    </citation>
    <scope>NUCLEOTIDE SEQUENCE [LARGE SCALE GENOMIC DNA]</scope>
    <source>
        <strain evidence="2 3">Ptm05</strain>
    </source>
</reference>
<evidence type="ECO:0000313" key="3">
    <source>
        <dbReference type="Proteomes" id="UP001198565"/>
    </source>
</evidence>
<comment type="caution">
    <text evidence="2">The sequence shown here is derived from an EMBL/GenBank/DDBJ whole genome shotgun (WGS) entry which is preliminary data.</text>
</comment>
<keyword evidence="3" id="KW-1185">Reference proteome</keyword>
<dbReference type="EMBL" id="JAINVZ010000040">
    <property type="protein sequence ID" value="MBY8889313.1"/>
    <property type="molecule type" value="Genomic_DNA"/>
</dbReference>
<dbReference type="RefSeq" id="WP_222982516.1">
    <property type="nucleotide sequence ID" value="NZ_JAINVZ010000040.1"/>
</dbReference>
<evidence type="ECO:0000313" key="2">
    <source>
        <dbReference type="EMBL" id="MBY8889313.1"/>
    </source>
</evidence>
<dbReference type="Proteomes" id="UP001198565">
    <property type="component" value="Unassembled WGS sequence"/>
</dbReference>
<feature type="region of interest" description="Disordered" evidence="1">
    <location>
        <begin position="80"/>
        <end position="139"/>
    </location>
</feature>
<name>A0ABS7R1G6_9ACTN</name>
<organism evidence="2 3">
    <name type="scientific">Streptantibioticus parmotrematis</name>
    <dbReference type="NCBI Taxonomy" id="2873249"/>
    <lineage>
        <taxon>Bacteria</taxon>
        <taxon>Bacillati</taxon>
        <taxon>Actinomycetota</taxon>
        <taxon>Actinomycetes</taxon>
        <taxon>Kitasatosporales</taxon>
        <taxon>Streptomycetaceae</taxon>
        <taxon>Streptantibioticus</taxon>
    </lineage>
</organism>
<proteinExistence type="predicted"/>